<keyword evidence="2" id="KW-1185">Reference proteome</keyword>
<reference evidence="1" key="2">
    <citation type="submission" date="2020-09" db="EMBL/GenBank/DDBJ databases">
        <authorList>
            <person name="Sun Q."/>
            <person name="Zhou Y."/>
        </authorList>
    </citation>
    <scope>NUCLEOTIDE SEQUENCE</scope>
    <source>
        <strain evidence="1">CGMCC 1.10998</strain>
    </source>
</reference>
<organism evidence="1 2">
    <name type="scientific">Undibacterium terreum</name>
    <dbReference type="NCBI Taxonomy" id="1224302"/>
    <lineage>
        <taxon>Bacteria</taxon>
        <taxon>Pseudomonadati</taxon>
        <taxon>Pseudomonadota</taxon>
        <taxon>Betaproteobacteria</taxon>
        <taxon>Burkholderiales</taxon>
        <taxon>Oxalobacteraceae</taxon>
        <taxon>Undibacterium</taxon>
    </lineage>
</organism>
<sequence>MAIIEQKFPRKKIWIIQLEREREPRSIVPSKIKEENFNNSAIGKRRHSSKAFGIIQ</sequence>
<name>A0A916U1Z0_9BURK</name>
<evidence type="ECO:0000313" key="1">
    <source>
        <dbReference type="EMBL" id="GGC57476.1"/>
    </source>
</evidence>
<dbReference type="Proteomes" id="UP000637423">
    <property type="component" value="Unassembled WGS sequence"/>
</dbReference>
<dbReference type="AlphaFoldDB" id="A0A916U1Z0"/>
<gene>
    <name evidence="1" type="ORF">GCM10011396_00390</name>
</gene>
<reference evidence="1" key="1">
    <citation type="journal article" date="2014" name="Int. J. Syst. Evol. Microbiol.">
        <title>Complete genome sequence of Corynebacterium casei LMG S-19264T (=DSM 44701T), isolated from a smear-ripened cheese.</title>
        <authorList>
            <consortium name="US DOE Joint Genome Institute (JGI-PGF)"/>
            <person name="Walter F."/>
            <person name="Albersmeier A."/>
            <person name="Kalinowski J."/>
            <person name="Ruckert C."/>
        </authorList>
    </citation>
    <scope>NUCLEOTIDE SEQUENCE</scope>
    <source>
        <strain evidence="1">CGMCC 1.10998</strain>
    </source>
</reference>
<protein>
    <submittedName>
        <fullName evidence="1">Uncharacterized protein</fullName>
    </submittedName>
</protein>
<proteinExistence type="predicted"/>
<evidence type="ECO:0000313" key="2">
    <source>
        <dbReference type="Proteomes" id="UP000637423"/>
    </source>
</evidence>
<accession>A0A916U1Z0</accession>
<dbReference type="EMBL" id="BMED01000001">
    <property type="protein sequence ID" value="GGC57476.1"/>
    <property type="molecule type" value="Genomic_DNA"/>
</dbReference>
<comment type="caution">
    <text evidence="1">The sequence shown here is derived from an EMBL/GenBank/DDBJ whole genome shotgun (WGS) entry which is preliminary data.</text>
</comment>